<dbReference type="GO" id="GO:0044038">
    <property type="term" value="P:cell wall macromolecule biosynthetic process"/>
    <property type="evidence" value="ECO:0007669"/>
    <property type="project" value="TreeGrafter"/>
</dbReference>
<keyword evidence="3" id="KW-0808">Transferase</keyword>
<feature type="transmembrane region" description="Helical" evidence="9">
    <location>
        <begin position="287"/>
        <end position="309"/>
    </location>
</feature>
<feature type="transmembrane region" description="Helical" evidence="9">
    <location>
        <begin position="71"/>
        <end position="91"/>
    </location>
</feature>
<dbReference type="AlphaFoldDB" id="A0A916SVI3"/>
<keyword evidence="7" id="KW-0460">Magnesium</keyword>
<keyword evidence="6 9" id="KW-0472">Membrane</keyword>
<evidence type="ECO:0000256" key="9">
    <source>
        <dbReference type="SAM" id="Phobius"/>
    </source>
</evidence>
<evidence type="ECO:0000256" key="3">
    <source>
        <dbReference type="ARBA" id="ARBA00022679"/>
    </source>
</evidence>
<keyword evidence="7" id="KW-0479">Metal-binding</keyword>
<dbReference type="EMBL" id="BMGC01000001">
    <property type="protein sequence ID" value="GGB16083.1"/>
    <property type="molecule type" value="Genomic_DNA"/>
</dbReference>
<name>A0A916SVI3_9ACTN</name>
<feature type="compositionally biased region" description="Low complexity" evidence="8">
    <location>
        <begin position="426"/>
        <end position="451"/>
    </location>
</feature>
<dbReference type="GO" id="GO:0046872">
    <property type="term" value="F:metal ion binding"/>
    <property type="evidence" value="ECO:0007669"/>
    <property type="project" value="UniProtKB-KW"/>
</dbReference>
<proteinExistence type="predicted"/>
<feature type="transmembrane region" description="Helical" evidence="9">
    <location>
        <begin position="166"/>
        <end position="186"/>
    </location>
</feature>
<dbReference type="GO" id="GO:0005886">
    <property type="term" value="C:plasma membrane"/>
    <property type="evidence" value="ECO:0007669"/>
    <property type="project" value="UniProtKB-SubCell"/>
</dbReference>
<comment type="subcellular location">
    <subcellularLocation>
        <location evidence="1">Cell membrane</location>
        <topology evidence="1">Multi-pass membrane protein</topology>
    </subcellularLocation>
</comment>
<sequence length="463" mass="48022">MIPVVNLASHAVAAEEFAGAGVPYRELMLVGIAAALITYFATAVVRVVAVRFGAVAVPRVRDVHSVPTPRLGGVGMYAGVVAAFLVASQLPALTRGFAYSKDVMAVIAAGGVIVIVGIIDDRWGLDALTKFVGQLTAAGVLVVMGVSWNVVPVPFGNVGTVVLDPLQAGLLTIAITVATINAVNFVDGLDGLAAGLGLIAALAIGLFSLGLLNEQGGNVSYYSPALIAAALAGACLGFLPHNFQPARIFMGDSGSMLIGLMLAAAATSASGRIAVNAYGPADVFTLLSPLILVAGVMFIPMLDMLMAIVRRTRAGVGFSTPDKMHLHHRLLGLGHSHRHTVLLIYLWVAVLAFSAAASRIYPIAVVAPALGAGLIVALIATIVPRLRRQWAQSTTHRRRGQRERPVGERARAQATPTRRRAGETMSAAAARTSARAVSDAPTAPMPRTAPADVRSADIGRKGI</sequence>
<feature type="compositionally biased region" description="Basic and acidic residues" evidence="8">
    <location>
        <begin position="454"/>
        <end position="463"/>
    </location>
</feature>
<protein>
    <submittedName>
        <fullName evidence="10">Decaprenyl-phosphate N-acetylglucosaminephosphotransferase</fullName>
    </submittedName>
</protein>
<accession>A0A916SVI3</accession>
<dbReference type="PANTHER" id="PTHR22926:SF3">
    <property type="entry name" value="UNDECAPRENYL-PHOSPHATE ALPHA-N-ACETYLGLUCOSAMINYL 1-PHOSPHATE TRANSFERASE"/>
    <property type="match status" value="1"/>
</dbReference>
<evidence type="ECO:0000256" key="7">
    <source>
        <dbReference type="PIRSR" id="PIRSR600715-1"/>
    </source>
</evidence>
<feature type="transmembrane region" description="Helical" evidence="9">
    <location>
        <begin position="255"/>
        <end position="275"/>
    </location>
</feature>
<gene>
    <name evidence="10" type="primary">wecA</name>
    <name evidence="10" type="ORF">GCM10011489_00280</name>
</gene>
<feature type="transmembrane region" description="Helical" evidence="9">
    <location>
        <begin position="131"/>
        <end position="151"/>
    </location>
</feature>
<evidence type="ECO:0000256" key="5">
    <source>
        <dbReference type="ARBA" id="ARBA00022989"/>
    </source>
</evidence>
<feature type="region of interest" description="Disordered" evidence="8">
    <location>
        <begin position="390"/>
        <end position="463"/>
    </location>
</feature>
<evidence type="ECO:0000313" key="10">
    <source>
        <dbReference type="EMBL" id="GGB16083.1"/>
    </source>
</evidence>
<feature type="transmembrane region" description="Helical" evidence="9">
    <location>
        <begin position="27"/>
        <end position="50"/>
    </location>
</feature>
<comment type="cofactor">
    <cofactor evidence="7">
        <name>Mg(2+)</name>
        <dbReference type="ChEBI" id="CHEBI:18420"/>
    </cofactor>
</comment>
<keyword evidence="11" id="KW-1185">Reference proteome</keyword>
<keyword evidence="5 9" id="KW-1133">Transmembrane helix</keyword>
<organism evidence="10 11">
    <name type="scientific">Gordonia jinhuaensis</name>
    <dbReference type="NCBI Taxonomy" id="1517702"/>
    <lineage>
        <taxon>Bacteria</taxon>
        <taxon>Bacillati</taxon>
        <taxon>Actinomycetota</taxon>
        <taxon>Actinomycetes</taxon>
        <taxon>Mycobacteriales</taxon>
        <taxon>Gordoniaceae</taxon>
        <taxon>Gordonia</taxon>
    </lineage>
</organism>
<feature type="transmembrane region" description="Helical" evidence="9">
    <location>
        <begin position="193"/>
        <end position="212"/>
    </location>
</feature>
<evidence type="ECO:0000256" key="1">
    <source>
        <dbReference type="ARBA" id="ARBA00004651"/>
    </source>
</evidence>
<feature type="transmembrane region" description="Helical" evidence="9">
    <location>
        <begin position="224"/>
        <end position="243"/>
    </location>
</feature>
<feature type="binding site" evidence="7">
    <location>
        <position position="252"/>
    </location>
    <ligand>
        <name>Mg(2+)</name>
        <dbReference type="ChEBI" id="CHEBI:18420"/>
    </ligand>
</feature>
<feature type="binding site" evidence="7">
    <location>
        <position position="184"/>
    </location>
    <ligand>
        <name>Mg(2+)</name>
        <dbReference type="ChEBI" id="CHEBI:18420"/>
    </ligand>
</feature>
<dbReference type="CDD" id="cd06853">
    <property type="entry name" value="GT_WecA_like"/>
    <property type="match status" value="1"/>
</dbReference>
<feature type="compositionally biased region" description="Basic and acidic residues" evidence="8">
    <location>
        <begin position="402"/>
        <end position="411"/>
    </location>
</feature>
<dbReference type="GO" id="GO:0071555">
    <property type="term" value="P:cell wall organization"/>
    <property type="evidence" value="ECO:0007669"/>
    <property type="project" value="TreeGrafter"/>
</dbReference>
<keyword evidence="2" id="KW-1003">Cell membrane</keyword>
<evidence type="ECO:0000256" key="8">
    <source>
        <dbReference type="SAM" id="MobiDB-lite"/>
    </source>
</evidence>
<evidence type="ECO:0000313" key="11">
    <source>
        <dbReference type="Proteomes" id="UP000621454"/>
    </source>
</evidence>
<keyword evidence="4 9" id="KW-0812">Transmembrane</keyword>
<comment type="caution">
    <text evidence="10">The sequence shown here is derived from an EMBL/GenBank/DDBJ whole genome shotgun (WGS) entry which is preliminary data.</text>
</comment>
<dbReference type="Pfam" id="PF00953">
    <property type="entry name" value="Glycos_transf_4"/>
    <property type="match status" value="1"/>
</dbReference>
<dbReference type="GO" id="GO:0009103">
    <property type="term" value="P:lipopolysaccharide biosynthetic process"/>
    <property type="evidence" value="ECO:0007669"/>
    <property type="project" value="TreeGrafter"/>
</dbReference>
<reference evidence="10" key="1">
    <citation type="journal article" date="2014" name="Int. J. Syst. Evol. Microbiol.">
        <title>Complete genome sequence of Corynebacterium casei LMG S-19264T (=DSM 44701T), isolated from a smear-ripened cheese.</title>
        <authorList>
            <consortium name="US DOE Joint Genome Institute (JGI-PGF)"/>
            <person name="Walter F."/>
            <person name="Albersmeier A."/>
            <person name="Kalinowski J."/>
            <person name="Ruckert C."/>
        </authorList>
    </citation>
    <scope>NUCLEOTIDE SEQUENCE</scope>
    <source>
        <strain evidence="10">CGMCC 1.12827</strain>
    </source>
</reference>
<dbReference type="Proteomes" id="UP000621454">
    <property type="component" value="Unassembled WGS sequence"/>
</dbReference>
<feature type="transmembrane region" description="Helical" evidence="9">
    <location>
        <begin position="103"/>
        <end position="119"/>
    </location>
</feature>
<dbReference type="GO" id="GO:0016780">
    <property type="term" value="F:phosphotransferase activity, for other substituted phosphate groups"/>
    <property type="evidence" value="ECO:0007669"/>
    <property type="project" value="InterPro"/>
</dbReference>
<dbReference type="PANTHER" id="PTHR22926">
    <property type="entry name" value="PHOSPHO-N-ACETYLMURAMOYL-PENTAPEPTIDE-TRANSFERASE"/>
    <property type="match status" value="1"/>
</dbReference>
<evidence type="ECO:0000256" key="6">
    <source>
        <dbReference type="ARBA" id="ARBA00023136"/>
    </source>
</evidence>
<evidence type="ECO:0000256" key="4">
    <source>
        <dbReference type="ARBA" id="ARBA00022692"/>
    </source>
</evidence>
<evidence type="ECO:0000256" key="2">
    <source>
        <dbReference type="ARBA" id="ARBA00022475"/>
    </source>
</evidence>
<reference evidence="10" key="2">
    <citation type="submission" date="2020-09" db="EMBL/GenBank/DDBJ databases">
        <authorList>
            <person name="Sun Q."/>
            <person name="Zhou Y."/>
        </authorList>
    </citation>
    <scope>NUCLEOTIDE SEQUENCE</scope>
    <source>
        <strain evidence="10">CGMCC 1.12827</strain>
    </source>
</reference>
<feature type="transmembrane region" description="Helical" evidence="9">
    <location>
        <begin position="339"/>
        <end position="357"/>
    </location>
</feature>
<dbReference type="InterPro" id="IPR000715">
    <property type="entry name" value="Glycosyl_transferase_4"/>
</dbReference>
<feature type="transmembrane region" description="Helical" evidence="9">
    <location>
        <begin position="363"/>
        <end position="383"/>
    </location>
</feature>